<proteinExistence type="predicted"/>
<evidence type="ECO:0008006" key="3">
    <source>
        <dbReference type="Google" id="ProtNLM"/>
    </source>
</evidence>
<comment type="caution">
    <text evidence="1">The sequence shown here is derived from an EMBL/GenBank/DDBJ whole genome shotgun (WGS) entry which is preliminary data.</text>
</comment>
<reference evidence="1 2" key="1">
    <citation type="submission" date="2024-04" db="EMBL/GenBank/DDBJ databases">
        <title>Tritrichomonas musculus Genome.</title>
        <authorList>
            <person name="Alves-Ferreira E."/>
            <person name="Grigg M."/>
            <person name="Lorenzi H."/>
            <person name="Galac M."/>
        </authorList>
    </citation>
    <scope>NUCLEOTIDE SEQUENCE [LARGE SCALE GENOMIC DNA]</scope>
    <source>
        <strain evidence="1 2">EAF2021</strain>
    </source>
</reference>
<dbReference type="EMBL" id="JAPFFF010000001">
    <property type="protein sequence ID" value="KAK8897881.1"/>
    <property type="molecule type" value="Genomic_DNA"/>
</dbReference>
<keyword evidence="2" id="KW-1185">Reference proteome</keyword>
<sequence length="564" mass="66207">MKHLLQFVVNCSSPNFFQELDEPVTVQIIGITEYNNNLLYHISDGKNFSPAFIKPNNDKYRLSQIIQFQKFYIKSYSIKNHTMPLIILFEPNIIGSSDHIIGTDITKCTYSPISVLASRDDIPIPESDQKYGRAIIFRKYTEMILINNDCEIKIDATFYDPTKTTIESNHVYLISKFSTKNNGDIKIFSDTEFKETNDDLSIRFKERKEPLDLTTEKNGLVDINGIIADVGPIQYKDDDTISRNITIATFEAKEGEKKSYMIKVELTNTYALLIKKTDEGKAFVGKCLAISMEDFHKHLKITSPTYIRICDNTYDYVKKYYKWYEENKNQPFINLSVPTMKTLKQIREEKLGINRKDYFVVDARLEQIEVYGVFIKFNKEMEKNQNNDNFVIDEEEECEDEDHKIIKKKSERAANYTLYYETCSDPKCEGYKKMKKLKKDNLGHRFCPVCNKSPEKARSVFQFDLAFSDDTMSKMFFRFKVFNQGIPQIILDQPCSKWKEDTDGMTKEEKRDYIKPYLHTWYRLEVEAFQEEDKEDKTAQILHFHYPFATLMIKNISPILDKKE</sequence>
<protein>
    <recommendedName>
        <fullName evidence="3">Replication factor A C-terminal domain-containing protein</fullName>
    </recommendedName>
</protein>
<organism evidence="1 2">
    <name type="scientific">Tritrichomonas musculus</name>
    <dbReference type="NCBI Taxonomy" id="1915356"/>
    <lineage>
        <taxon>Eukaryota</taxon>
        <taxon>Metamonada</taxon>
        <taxon>Parabasalia</taxon>
        <taxon>Tritrichomonadida</taxon>
        <taxon>Tritrichomonadidae</taxon>
        <taxon>Tritrichomonas</taxon>
    </lineage>
</organism>
<name>A0ABR2L3E2_9EUKA</name>
<gene>
    <name evidence="1" type="ORF">M9Y10_000110</name>
</gene>
<accession>A0ABR2L3E2</accession>
<evidence type="ECO:0000313" key="2">
    <source>
        <dbReference type="Proteomes" id="UP001470230"/>
    </source>
</evidence>
<evidence type="ECO:0000313" key="1">
    <source>
        <dbReference type="EMBL" id="KAK8897881.1"/>
    </source>
</evidence>
<dbReference type="Proteomes" id="UP001470230">
    <property type="component" value="Unassembled WGS sequence"/>
</dbReference>